<dbReference type="FunFam" id="3.80.10.10:FF:000299">
    <property type="entry name" value="Piriformospora indica-insensitive protein 2"/>
    <property type="match status" value="1"/>
</dbReference>
<feature type="domain" description="Protein kinase" evidence="23">
    <location>
        <begin position="479"/>
        <end position="634"/>
    </location>
</feature>
<evidence type="ECO:0000256" key="18">
    <source>
        <dbReference type="ARBA" id="ARBA00047899"/>
    </source>
</evidence>
<evidence type="ECO:0000313" key="25">
    <source>
        <dbReference type="Proteomes" id="UP001634393"/>
    </source>
</evidence>
<dbReference type="GO" id="GO:0005524">
    <property type="term" value="F:ATP binding"/>
    <property type="evidence" value="ECO:0007669"/>
    <property type="project" value="UniProtKB-UniRule"/>
</dbReference>
<dbReference type="EC" id="2.7.11.1" evidence="3"/>
<dbReference type="InterPro" id="IPR051420">
    <property type="entry name" value="Ser_Thr_Kinases_DiverseReg"/>
</dbReference>
<evidence type="ECO:0000256" key="4">
    <source>
        <dbReference type="ARBA" id="ARBA00022475"/>
    </source>
</evidence>
<comment type="catalytic activity">
    <reaction evidence="18">
        <text>L-threonyl-[protein] + ATP = O-phospho-L-threonyl-[protein] + ADP + H(+)</text>
        <dbReference type="Rhea" id="RHEA:46608"/>
        <dbReference type="Rhea" id="RHEA-COMP:11060"/>
        <dbReference type="Rhea" id="RHEA-COMP:11605"/>
        <dbReference type="ChEBI" id="CHEBI:15378"/>
        <dbReference type="ChEBI" id="CHEBI:30013"/>
        <dbReference type="ChEBI" id="CHEBI:30616"/>
        <dbReference type="ChEBI" id="CHEBI:61977"/>
        <dbReference type="ChEBI" id="CHEBI:456216"/>
        <dbReference type="EC" id="2.7.11.1"/>
    </reaction>
</comment>
<dbReference type="InterPro" id="IPR013210">
    <property type="entry name" value="LRR_N_plant-typ"/>
</dbReference>
<keyword evidence="15 21" id="KW-0472">Membrane</keyword>
<dbReference type="Pfam" id="PF00560">
    <property type="entry name" value="LRR_1"/>
    <property type="match status" value="3"/>
</dbReference>
<keyword evidence="7" id="KW-0808">Transferase</keyword>
<evidence type="ECO:0000256" key="11">
    <source>
        <dbReference type="ARBA" id="ARBA00022741"/>
    </source>
</evidence>
<dbReference type="InterPro" id="IPR001611">
    <property type="entry name" value="Leu-rich_rpt"/>
</dbReference>
<evidence type="ECO:0000256" key="20">
    <source>
        <dbReference type="PROSITE-ProRule" id="PRU10141"/>
    </source>
</evidence>
<evidence type="ECO:0000256" key="17">
    <source>
        <dbReference type="ARBA" id="ARBA00023180"/>
    </source>
</evidence>
<keyword evidence="13 20" id="KW-0067">ATP-binding</keyword>
<dbReference type="Pfam" id="PF13855">
    <property type="entry name" value="LRR_8"/>
    <property type="match status" value="1"/>
</dbReference>
<evidence type="ECO:0000256" key="1">
    <source>
        <dbReference type="ARBA" id="ARBA00004251"/>
    </source>
</evidence>
<feature type="binding site" evidence="20">
    <location>
        <position position="507"/>
    </location>
    <ligand>
        <name>ATP</name>
        <dbReference type="ChEBI" id="CHEBI:30616"/>
    </ligand>
</feature>
<feature type="transmembrane region" description="Helical" evidence="21">
    <location>
        <begin position="412"/>
        <end position="434"/>
    </location>
</feature>
<comment type="catalytic activity">
    <reaction evidence="19">
        <text>L-seryl-[protein] + ATP = O-phospho-L-seryl-[protein] + ADP + H(+)</text>
        <dbReference type="Rhea" id="RHEA:17989"/>
        <dbReference type="Rhea" id="RHEA-COMP:9863"/>
        <dbReference type="Rhea" id="RHEA-COMP:11604"/>
        <dbReference type="ChEBI" id="CHEBI:15378"/>
        <dbReference type="ChEBI" id="CHEBI:29999"/>
        <dbReference type="ChEBI" id="CHEBI:30616"/>
        <dbReference type="ChEBI" id="CHEBI:83421"/>
        <dbReference type="ChEBI" id="CHEBI:456216"/>
        <dbReference type="EC" id="2.7.11.1"/>
    </reaction>
</comment>
<comment type="subcellular location">
    <subcellularLocation>
        <location evidence="1">Cell membrane</location>
        <topology evidence="1">Single-pass type I membrane protein</topology>
    </subcellularLocation>
</comment>
<evidence type="ECO:0000256" key="6">
    <source>
        <dbReference type="ARBA" id="ARBA00022614"/>
    </source>
</evidence>
<dbReference type="Pfam" id="PF08263">
    <property type="entry name" value="LRRNT_2"/>
    <property type="match status" value="1"/>
</dbReference>
<evidence type="ECO:0000256" key="3">
    <source>
        <dbReference type="ARBA" id="ARBA00012513"/>
    </source>
</evidence>
<name>A0ABD3T151_9LAMI</name>
<dbReference type="GO" id="GO:0006950">
    <property type="term" value="P:response to stress"/>
    <property type="evidence" value="ECO:0007669"/>
    <property type="project" value="UniProtKB-ARBA"/>
</dbReference>
<dbReference type="GO" id="GO:0004674">
    <property type="term" value="F:protein serine/threonine kinase activity"/>
    <property type="evidence" value="ECO:0007669"/>
    <property type="project" value="UniProtKB-KW"/>
</dbReference>
<keyword evidence="17" id="KW-0325">Glycoprotein</keyword>
<evidence type="ECO:0000256" key="2">
    <source>
        <dbReference type="ARBA" id="ARBA00009592"/>
    </source>
</evidence>
<keyword evidence="10" id="KW-0677">Repeat</keyword>
<evidence type="ECO:0000256" key="12">
    <source>
        <dbReference type="ARBA" id="ARBA00022777"/>
    </source>
</evidence>
<evidence type="ECO:0000256" key="9">
    <source>
        <dbReference type="ARBA" id="ARBA00022729"/>
    </source>
</evidence>
<dbReference type="AlphaFoldDB" id="A0ABD3T151"/>
<dbReference type="Gene3D" id="3.80.10.10">
    <property type="entry name" value="Ribonuclease Inhibitor"/>
    <property type="match status" value="2"/>
</dbReference>
<dbReference type="InterPro" id="IPR000719">
    <property type="entry name" value="Prot_kinase_dom"/>
</dbReference>
<keyword evidence="5" id="KW-0723">Serine/threonine-protein kinase</keyword>
<comment type="caution">
    <text evidence="24">The sequence shown here is derived from an EMBL/GenBank/DDBJ whole genome shotgun (WGS) entry which is preliminary data.</text>
</comment>
<dbReference type="FunFam" id="3.80.10.10:FF:000275">
    <property type="entry name" value="Leucine-rich repeat receptor-like protein kinase"/>
    <property type="match status" value="1"/>
</dbReference>
<keyword evidence="9 22" id="KW-0732">Signal</keyword>
<evidence type="ECO:0000313" key="24">
    <source>
        <dbReference type="EMBL" id="KAL3830615.1"/>
    </source>
</evidence>
<evidence type="ECO:0000256" key="14">
    <source>
        <dbReference type="ARBA" id="ARBA00022989"/>
    </source>
</evidence>
<dbReference type="Proteomes" id="UP001634393">
    <property type="component" value="Unassembled WGS sequence"/>
</dbReference>
<keyword evidence="14 21" id="KW-1133">Transmembrane helix</keyword>
<keyword evidence="4" id="KW-1003">Cell membrane</keyword>
<dbReference type="EMBL" id="JBJXBP010000005">
    <property type="protein sequence ID" value="KAL3830615.1"/>
    <property type="molecule type" value="Genomic_DNA"/>
</dbReference>
<keyword evidence="12" id="KW-0418">Kinase</keyword>
<organism evidence="24 25">
    <name type="scientific">Penstemon smallii</name>
    <dbReference type="NCBI Taxonomy" id="265156"/>
    <lineage>
        <taxon>Eukaryota</taxon>
        <taxon>Viridiplantae</taxon>
        <taxon>Streptophyta</taxon>
        <taxon>Embryophyta</taxon>
        <taxon>Tracheophyta</taxon>
        <taxon>Spermatophyta</taxon>
        <taxon>Magnoliopsida</taxon>
        <taxon>eudicotyledons</taxon>
        <taxon>Gunneridae</taxon>
        <taxon>Pentapetalae</taxon>
        <taxon>asterids</taxon>
        <taxon>lamiids</taxon>
        <taxon>Lamiales</taxon>
        <taxon>Plantaginaceae</taxon>
        <taxon>Cheloneae</taxon>
        <taxon>Penstemon</taxon>
    </lineage>
</organism>
<reference evidence="24 25" key="1">
    <citation type="submission" date="2024-12" db="EMBL/GenBank/DDBJ databases">
        <title>The unique morphological basis and parallel evolutionary history of personate flowers in Penstemon.</title>
        <authorList>
            <person name="Depatie T.H."/>
            <person name="Wessinger C.A."/>
        </authorList>
    </citation>
    <scope>NUCLEOTIDE SEQUENCE [LARGE SCALE GENOMIC DNA]</scope>
    <source>
        <strain evidence="24">WTNN_2</strain>
        <tissue evidence="24">Leaf</tissue>
    </source>
</reference>
<evidence type="ECO:0000256" key="5">
    <source>
        <dbReference type="ARBA" id="ARBA00022527"/>
    </source>
</evidence>
<evidence type="ECO:0000256" key="7">
    <source>
        <dbReference type="ARBA" id="ARBA00022679"/>
    </source>
</evidence>
<evidence type="ECO:0000256" key="10">
    <source>
        <dbReference type="ARBA" id="ARBA00022737"/>
    </source>
</evidence>
<protein>
    <recommendedName>
        <fullName evidence="3">non-specific serine/threonine protein kinase</fullName>
        <ecNumber evidence="3">2.7.11.1</ecNumber>
    </recommendedName>
</protein>
<dbReference type="InterPro" id="IPR032675">
    <property type="entry name" value="LRR_dom_sf"/>
</dbReference>
<dbReference type="SUPFAM" id="SSF56112">
    <property type="entry name" value="Protein kinase-like (PK-like)"/>
    <property type="match status" value="1"/>
</dbReference>
<feature type="chain" id="PRO_5044814516" description="non-specific serine/threonine protein kinase" evidence="22">
    <location>
        <begin position="28"/>
        <end position="634"/>
    </location>
</feature>
<dbReference type="PROSITE" id="PS00107">
    <property type="entry name" value="PROTEIN_KINASE_ATP"/>
    <property type="match status" value="1"/>
</dbReference>
<dbReference type="FunFam" id="3.30.200.20:FF:000260">
    <property type="entry name" value="LRR receptor-like serine/threonine-protein kinase RPK2"/>
    <property type="match status" value="1"/>
</dbReference>
<comment type="similarity">
    <text evidence="2">Belongs to the RLP family.</text>
</comment>
<keyword evidence="6" id="KW-0433">Leucine-rich repeat</keyword>
<sequence length="634" mass="70300">MVSFAMGIEGSVFLVLLLLNIFTSVSGQSFEEKRALLQFKESIFDPCGILKSWINADSSNHCSWFGVSCNSKFRVSKLKIEGNLSLSPYCSFDSEYTLHAFGIRRNCSVMNGKLAGKISPVIGNLTQLKVLSLPFNEFDGEIPVEIWRLKNLEVLDLEGNFIVGNFSGYGFTSLRKLRILNLAFNRISGKFPSSLSKCRDLSILNLEGNKINDVIPGYVVGLRELRVVNLSFNKLIGSIPSDLDFYDCDNLEHLDLSVNFLEGVIPRALGNCNHLRTLVLSSNGLHGHIPHELGRISTLKVLDISRNSLRGPLPANLGNCINLSVLVLSSHFNDRYPRGEASSPGLPGPAALDDYNSFEGPIPYEITTLPKLEIIWAPGAIFESRFLKSETNAPSKSGQESKTSNGLSLLELASIISASLVTLLLLAFIAYFYYTGKKKQSSRIEMVTSPQTQTNEVTIFNNIGVQLTYESIIQATRNFNRGNCIGNGGFGSTYKAEISPGNTVAVKRLTTERHQGAPQFHAEVSILGRIKHPNLITLIGYFASQSEMFLIYNYLPGGNLNRFIRERGKRAFNWREVKDFFTASLWGTGPRDKLVKMLHLAICCTTESLSERPMMSQVVCRLKELEISTGYIGQ</sequence>
<feature type="signal peptide" evidence="22">
    <location>
        <begin position="1"/>
        <end position="27"/>
    </location>
</feature>
<gene>
    <name evidence="24" type="ORF">ACJIZ3_019417</name>
</gene>
<evidence type="ECO:0000256" key="15">
    <source>
        <dbReference type="ARBA" id="ARBA00023136"/>
    </source>
</evidence>
<keyword evidence="8 21" id="KW-0812">Transmembrane</keyword>
<dbReference type="PANTHER" id="PTHR48005">
    <property type="entry name" value="LEUCINE RICH REPEAT KINASE 2"/>
    <property type="match status" value="1"/>
</dbReference>
<evidence type="ECO:0000256" key="22">
    <source>
        <dbReference type="SAM" id="SignalP"/>
    </source>
</evidence>
<proteinExistence type="inferred from homology"/>
<accession>A0ABD3T151</accession>
<keyword evidence="16" id="KW-0675">Receptor</keyword>
<dbReference type="SUPFAM" id="SSF52058">
    <property type="entry name" value="L domain-like"/>
    <property type="match status" value="1"/>
</dbReference>
<evidence type="ECO:0000256" key="8">
    <source>
        <dbReference type="ARBA" id="ARBA00022692"/>
    </source>
</evidence>
<keyword evidence="25" id="KW-1185">Reference proteome</keyword>
<dbReference type="PROSITE" id="PS50011">
    <property type="entry name" value="PROTEIN_KINASE_DOM"/>
    <property type="match status" value="1"/>
</dbReference>
<evidence type="ECO:0000256" key="21">
    <source>
        <dbReference type="SAM" id="Phobius"/>
    </source>
</evidence>
<keyword evidence="11 20" id="KW-0547">Nucleotide-binding</keyword>
<evidence type="ECO:0000256" key="16">
    <source>
        <dbReference type="ARBA" id="ARBA00023170"/>
    </source>
</evidence>
<dbReference type="InterPro" id="IPR011009">
    <property type="entry name" value="Kinase-like_dom_sf"/>
</dbReference>
<evidence type="ECO:0000256" key="19">
    <source>
        <dbReference type="ARBA" id="ARBA00048679"/>
    </source>
</evidence>
<evidence type="ECO:0000256" key="13">
    <source>
        <dbReference type="ARBA" id="ARBA00022840"/>
    </source>
</evidence>
<dbReference type="Pfam" id="PF00069">
    <property type="entry name" value="Pkinase"/>
    <property type="match status" value="1"/>
</dbReference>
<dbReference type="Gene3D" id="3.30.200.20">
    <property type="entry name" value="Phosphorylase Kinase, domain 1"/>
    <property type="match status" value="1"/>
</dbReference>
<dbReference type="PANTHER" id="PTHR48005:SF41">
    <property type="entry name" value="PROTEIN KINASE DOMAIN-CONTAINING PROTEIN"/>
    <property type="match status" value="1"/>
</dbReference>
<dbReference type="InterPro" id="IPR017441">
    <property type="entry name" value="Protein_kinase_ATP_BS"/>
</dbReference>
<evidence type="ECO:0000259" key="23">
    <source>
        <dbReference type="PROSITE" id="PS50011"/>
    </source>
</evidence>
<dbReference type="GO" id="GO:0005886">
    <property type="term" value="C:plasma membrane"/>
    <property type="evidence" value="ECO:0007669"/>
    <property type="project" value="UniProtKB-SubCell"/>
</dbReference>